<organism evidence="1 2">
    <name type="scientific">Acer saccharum</name>
    <name type="common">Sugar maple</name>
    <dbReference type="NCBI Taxonomy" id="4024"/>
    <lineage>
        <taxon>Eukaryota</taxon>
        <taxon>Viridiplantae</taxon>
        <taxon>Streptophyta</taxon>
        <taxon>Embryophyta</taxon>
        <taxon>Tracheophyta</taxon>
        <taxon>Spermatophyta</taxon>
        <taxon>Magnoliopsida</taxon>
        <taxon>eudicotyledons</taxon>
        <taxon>Gunneridae</taxon>
        <taxon>Pentapetalae</taxon>
        <taxon>rosids</taxon>
        <taxon>malvids</taxon>
        <taxon>Sapindales</taxon>
        <taxon>Sapindaceae</taxon>
        <taxon>Hippocastanoideae</taxon>
        <taxon>Acereae</taxon>
        <taxon>Acer</taxon>
    </lineage>
</organism>
<keyword evidence="2" id="KW-1185">Reference proteome</keyword>
<proteinExistence type="predicted"/>
<gene>
    <name evidence="1" type="ORF">LWI29_026995</name>
</gene>
<reference evidence="1" key="2">
    <citation type="submission" date="2023-06" db="EMBL/GenBank/DDBJ databases">
        <authorList>
            <person name="Swenson N.G."/>
            <person name="Wegrzyn J.L."/>
            <person name="Mcevoy S.L."/>
        </authorList>
    </citation>
    <scope>NUCLEOTIDE SEQUENCE</scope>
    <source>
        <strain evidence="1">NS2018</strain>
        <tissue evidence="1">Leaf</tissue>
    </source>
</reference>
<dbReference type="AlphaFoldDB" id="A0AA39TVF8"/>
<comment type="caution">
    <text evidence="1">The sequence shown here is derived from an EMBL/GenBank/DDBJ whole genome shotgun (WGS) entry which is preliminary data.</text>
</comment>
<protein>
    <submittedName>
        <fullName evidence="1">Uncharacterized protein</fullName>
    </submittedName>
</protein>
<name>A0AA39TVF8_ACESA</name>
<evidence type="ECO:0000313" key="2">
    <source>
        <dbReference type="Proteomes" id="UP001168877"/>
    </source>
</evidence>
<dbReference type="EMBL" id="JAUESC010000001">
    <property type="protein sequence ID" value="KAK0608193.1"/>
    <property type="molecule type" value="Genomic_DNA"/>
</dbReference>
<accession>A0AA39TVF8</accession>
<dbReference type="Proteomes" id="UP001168877">
    <property type="component" value="Unassembled WGS sequence"/>
</dbReference>
<sequence length="114" mass="12938">MWTLGSNPWLDELKSKLLIAYNNRLVSTWPEVELEEQVEWAGDRYSYNGISGADVFTRKLAVTTRLNRNFSHHELRPANHSSATLASAFLLVNTTGIGTFNQDFVVRPNLARET</sequence>
<evidence type="ECO:0000313" key="1">
    <source>
        <dbReference type="EMBL" id="KAK0608193.1"/>
    </source>
</evidence>
<reference evidence="1" key="1">
    <citation type="journal article" date="2022" name="Plant J.">
        <title>Strategies of tolerance reflected in two North American maple genomes.</title>
        <authorList>
            <person name="McEvoy S.L."/>
            <person name="Sezen U.U."/>
            <person name="Trouern-Trend A."/>
            <person name="McMahon S.M."/>
            <person name="Schaberg P.G."/>
            <person name="Yang J."/>
            <person name="Wegrzyn J.L."/>
            <person name="Swenson N.G."/>
        </authorList>
    </citation>
    <scope>NUCLEOTIDE SEQUENCE</scope>
    <source>
        <strain evidence="1">NS2018</strain>
    </source>
</reference>